<gene>
    <name evidence="2" type="ORF">FGG15_10425</name>
</gene>
<name>A0ABY2WIT2_9FLAO</name>
<dbReference type="SUPFAM" id="SSF51658">
    <property type="entry name" value="Xylose isomerase-like"/>
    <property type="match status" value="1"/>
</dbReference>
<comment type="caution">
    <text evidence="2">The sequence shown here is derived from an EMBL/GenBank/DDBJ whole genome shotgun (WGS) entry which is preliminary data.</text>
</comment>
<evidence type="ECO:0000313" key="3">
    <source>
        <dbReference type="Proteomes" id="UP000751614"/>
    </source>
</evidence>
<dbReference type="Gene3D" id="3.20.20.150">
    <property type="entry name" value="Divalent-metal-dependent TIM barrel enzymes"/>
    <property type="match status" value="1"/>
</dbReference>
<feature type="domain" description="Xylose isomerase-like TIM barrel" evidence="1">
    <location>
        <begin position="98"/>
        <end position="283"/>
    </location>
</feature>
<dbReference type="InterPro" id="IPR050312">
    <property type="entry name" value="IolE/XylAMocC-like"/>
</dbReference>
<dbReference type="Pfam" id="PF01261">
    <property type="entry name" value="AP_endonuc_2"/>
    <property type="match status" value="1"/>
</dbReference>
<keyword evidence="3" id="KW-1185">Reference proteome</keyword>
<proteinExistence type="predicted"/>
<dbReference type="Proteomes" id="UP000751614">
    <property type="component" value="Unassembled WGS sequence"/>
</dbReference>
<keyword evidence="2" id="KW-0413">Isomerase</keyword>
<dbReference type="InterPro" id="IPR036237">
    <property type="entry name" value="Xyl_isomerase-like_sf"/>
</dbReference>
<accession>A0ABY2WIT2</accession>
<organism evidence="2 3">
    <name type="scientific">Flagellimonas algicola</name>
    <dbReference type="NCBI Taxonomy" id="2583815"/>
    <lineage>
        <taxon>Bacteria</taxon>
        <taxon>Pseudomonadati</taxon>
        <taxon>Bacteroidota</taxon>
        <taxon>Flavobacteriia</taxon>
        <taxon>Flavobacteriales</taxon>
        <taxon>Flavobacteriaceae</taxon>
        <taxon>Flagellimonas</taxon>
    </lineage>
</organism>
<dbReference type="GO" id="GO:0016853">
    <property type="term" value="F:isomerase activity"/>
    <property type="evidence" value="ECO:0007669"/>
    <property type="project" value="UniProtKB-KW"/>
</dbReference>
<evidence type="ECO:0000259" key="1">
    <source>
        <dbReference type="Pfam" id="PF01261"/>
    </source>
</evidence>
<dbReference type="RefSeq" id="WP_138835974.1">
    <property type="nucleotide sequence ID" value="NZ_VCNI01000002.1"/>
</dbReference>
<sequence>MERRRFIQNATMVSALGLMAPWDAISHNLKDSALPVYCQEFTWLTYFDREGKEWHKDLAKSLDKLAPNTLHGMEVLMEMHQGFPKTFSQIQKAQLKPISMFASPTLHLEDTAERHISKLLKIGKRLKQMGVNVIVVNPEAKEEGPVEHKTDNELIIQTKALDVLGAGFRKMGIRMLFHNHEIEMQNDAKEFLHALNGTQPENMGLCVDADWIYKGTGSLQTLYDLVGTYVGRIGELHLRQTVDGVWAETFGQGDIDYGHIADLLLQNGQRPALVLEQAVDDETPHTMAPMEAMKISLSNVREVFSEFGK</sequence>
<protein>
    <submittedName>
        <fullName evidence="2">Sugar phosphate isomerase/epimerase</fullName>
    </submittedName>
</protein>
<reference evidence="2 3" key="1">
    <citation type="submission" date="2019-05" db="EMBL/GenBank/DDBJ databases">
        <title>Flagellimonas sp. AsT0115, sp. nov., isolated from a marine red algae, Asparagopsis taxiformis.</title>
        <authorList>
            <person name="Kim J."/>
            <person name="Jeong S.E."/>
            <person name="Jeon C.O."/>
        </authorList>
    </citation>
    <scope>NUCLEOTIDE SEQUENCE [LARGE SCALE GENOMIC DNA]</scope>
    <source>
        <strain evidence="2 3">AsT0115</strain>
    </source>
</reference>
<dbReference type="PANTHER" id="PTHR12110:SF41">
    <property type="entry name" value="INOSOSE DEHYDRATASE"/>
    <property type="match status" value="1"/>
</dbReference>
<evidence type="ECO:0000313" key="2">
    <source>
        <dbReference type="EMBL" id="TMU54618.1"/>
    </source>
</evidence>
<dbReference type="EMBL" id="VCNI01000002">
    <property type="protein sequence ID" value="TMU54618.1"/>
    <property type="molecule type" value="Genomic_DNA"/>
</dbReference>
<dbReference type="PANTHER" id="PTHR12110">
    <property type="entry name" value="HYDROXYPYRUVATE ISOMERASE"/>
    <property type="match status" value="1"/>
</dbReference>
<dbReference type="InterPro" id="IPR013022">
    <property type="entry name" value="Xyl_isomerase-like_TIM-brl"/>
</dbReference>